<dbReference type="InterPro" id="IPR038883">
    <property type="entry name" value="AN11006-like"/>
</dbReference>
<name>A0A6A5ZCN7_9PLEO</name>
<evidence type="ECO:0000313" key="3">
    <source>
        <dbReference type="Proteomes" id="UP000799770"/>
    </source>
</evidence>
<keyword evidence="3" id="KW-1185">Reference proteome</keyword>
<protein>
    <submittedName>
        <fullName evidence="2">Uncharacterized protein</fullName>
    </submittedName>
</protein>
<dbReference type="PANTHER" id="PTHR42085:SF2">
    <property type="entry name" value="F-BOX DOMAIN-CONTAINING PROTEIN"/>
    <property type="match status" value="1"/>
</dbReference>
<gene>
    <name evidence="2" type="ORF">BDV96DRAFT_571859</name>
</gene>
<dbReference type="EMBL" id="ML977319">
    <property type="protein sequence ID" value="KAF2117289.1"/>
    <property type="molecule type" value="Genomic_DNA"/>
</dbReference>
<proteinExistence type="predicted"/>
<feature type="compositionally biased region" description="Polar residues" evidence="1">
    <location>
        <begin position="35"/>
        <end position="52"/>
    </location>
</feature>
<reference evidence="2" key="1">
    <citation type="journal article" date="2020" name="Stud. Mycol.">
        <title>101 Dothideomycetes genomes: a test case for predicting lifestyles and emergence of pathogens.</title>
        <authorList>
            <person name="Haridas S."/>
            <person name="Albert R."/>
            <person name="Binder M."/>
            <person name="Bloem J."/>
            <person name="Labutti K."/>
            <person name="Salamov A."/>
            <person name="Andreopoulos B."/>
            <person name="Baker S."/>
            <person name="Barry K."/>
            <person name="Bills G."/>
            <person name="Bluhm B."/>
            <person name="Cannon C."/>
            <person name="Castanera R."/>
            <person name="Culley D."/>
            <person name="Daum C."/>
            <person name="Ezra D."/>
            <person name="Gonzalez J."/>
            <person name="Henrissat B."/>
            <person name="Kuo A."/>
            <person name="Liang C."/>
            <person name="Lipzen A."/>
            <person name="Lutzoni F."/>
            <person name="Magnuson J."/>
            <person name="Mondo S."/>
            <person name="Nolan M."/>
            <person name="Ohm R."/>
            <person name="Pangilinan J."/>
            <person name="Park H.-J."/>
            <person name="Ramirez L."/>
            <person name="Alfaro M."/>
            <person name="Sun H."/>
            <person name="Tritt A."/>
            <person name="Yoshinaga Y."/>
            <person name="Zwiers L.-H."/>
            <person name="Turgeon B."/>
            <person name="Goodwin S."/>
            <person name="Spatafora J."/>
            <person name="Crous P."/>
            <person name="Grigoriev I."/>
        </authorList>
    </citation>
    <scope>NUCLEOTIDE SEQUENCE</scope>
    <source>
        <strain evidence="2">CBS 627.86</strain>
    </source>
</reference>
<dbReference type="AlphaFoldDB" id="A0A6A5ZCN7"/>
<evidence type="ECO:0000256" key="1">
    <source>
        <dbReference type="SAM" id="MobiDB-lite"/>
    </source>
</evidence>
<dbReference type="PANTHER" id="PTHR42085">
    <property type="entry name" value="F-BOX DOMAIN-CONTAINING PROTEIN"/>
    <property type="match status" value="1"/>
</dbReference>
<dbReference type="Proteomes" id="UP000799770">
    <property type="component" value="Unassembled WGS sequence"/>
</dbReference>
<accession>A0A6A5ZCN7</accession>
<sequence>MPKRKKKLSVPFASVAGVGEMSVQMTSGKRARGASKQSAQKDSGTETETQKQPKGFLDLPAELRNQIYEYALVNPRLLVVISAPLKQLETYGDVEWLPESFRRVHLVGALLGRPAEKRTTWKASPTAHLHRILKHDKKQPGSGIVPYQASYELQGANTVTLNLLLASKQVYKEARGIFFTLNKFSFRPRWDDVCFAPLAFLNDQPTAWLHLTSLHLRIPPPYSYWRTTYNQWGQVPRKGSVPTSLHWLALVRDLKQLPLRHLALSFNGSAQGSTSADWTSNLYGWKECNPNLQTLCLELFAAPPLGISLSQTIPTGLRFMTRLRDAIIGPLQPDVPSHWQVFKVPCLDYDSPYGSILAFTFRSEDTPFSQDAVESSDWVDISDWESRLHELDAGDYWI</sequence>
<dbReference type="OrthoDB" id="3799751at2759"/>
<organism evidence="2 3">
    <name type="scientific">Lophiotrema nucula</name>
    <dbReference type="NCBI Taxonomy" id="690887"/>
    <lineage>
        <taxon>Eukaryota</taxon>
        <taxon>Fungi</taxon>
        <taxon>Dikarya</taxon>
        <taxon>Ascomycota</taxon>
        <taxon>Pezizomycotina</taxon>
        <taxon>Dothideomycetes</taxon>
        <taxon>Pleosporomycetidae</taxon>
        <taxon>Pleosporales</taxon>
        <taxon>Lophiotremataceae</taxon>
        <taxon>Lophiotrema</taxon>
    </lineage>
</organism>
<evidence type="ECO:0000313" key="2">
    <source>
        <dbReference type="EMBL" id="KAF2117289.1"/>
    </source>
</evidence>
<feature type="region of interest" description="Disordered" evidence="1">
    <location>
        <begin position="23"/>
        <end position="56"/>
    </location>
</feature>